<gene>
    <name evidence="6" type="ORF">BKE38_28845</name>
</gene>
<dbReference type="PIRSF" id="PIRSF002741">
    <property type="entry name" value="MppA"/>
    <property type="match status" value="1"/>
</dbReference>
<evidence type="ECO:0000313" key="6">
    <source>
        <dbReference type="EMBL" id="ONG43467.1"/>
    </source>
</evidence>
<keyword evidence="3 4" id="KW-0732">Signal</keyword>
<dbReference type="GO" id="GO:0015833">
    <property type="term" value="P:peptide transport"/>
    <property type="evidence" value="ECO:0007669"/>
    <property type="project" value="TreeGrafter"/>
</dbReference>
<dbReference type="InterPro" id="IPR039424">
    <property type="entry name" value="SBP_5"/>
</dbReference>
<proteinExistence type="inferred from homology"/>
<comment type="similarity">
    <text evidence="2">Belongs to the bacterial solute-binding protein 5 family.</text>
</comment>
<dbReference type="EMBL" id="MLCO01000476">
    <property type="protein sequence ID" value="ONG43467.1"/>
    <property type="molecule type" value="Genomic_DNA"/>
</dbReference>
<feature type="domain" description="Solute-binding protein family 5" evidence="5">
    <location>
        <begin position="75"/>
        <end position="416"/>
    </location>
</feature>
<name>A0A1V2GUB6_9PROT</name>
<evidence type="ECO:0000313" key="7">
    <source>
        <dbReference type="Proteomes" id="UP000188879"/>
    </source>
</evidence>
<dbReference type="AlphaFoldDB" id="A0A1V2GUB6"/>
<keyword evidence="7" id="KW-1185">Reference proteome</keyword>
<dbReference type="GO" id="GO:0030288">
    <property type="term" value="C:outer membrane-bounded periplasmic space"/>
    <property type="evidence" value="ECO:0007669"/>
    <property type="project" value="UniProtKB-ARBA"/>
</dbReference>
<dbReference type="GO" id="GO:0043190">
    <property type="term" value="C:ATP-binding cassette (ABC) transporter complex"/>
    <property type="evidence" value="ECO:0007669"/>
    <property type="project" value="InterPro"/>
</dbReference>
<evidence type="ECO:0000256" key="3">
    <source>
        <dbReference type="ARBA" id="ARBA00022729"/>
    </source>
</evidence>
<dbReference type="Gene3D" id="3.10.105.10">
    <property type="entry name" value="Dipeptide-binding Protein, Domain 3"/>
    <property type="match status" value="1"/>
</dbReference>
<dbReference type="GO" id="GO:1904680">
    <property type="term" value="F:peptide transmembrane transporter activity"/>
    <property type="evidence" value="ECO:0007669"/>
    <property type="project" value="TreeGrafter"/>
</dbReference>
<feature type="chain" id="PRO_5013160774" evidence="4">
    <location>
        <begin position="29"/>
        <end position="530"/>
    </location>
</feature>
<reference evidence="6 7" key="1">
    <citation type="submission" date="2016-10" db="EMBL/GenBank/DDBJ databases">
        <title>Draft Genome sequence of Roseomonas sp. strain M3.</title>
        <authorList>
            <person name="Subhash Y."/>
            <person name="Lee S."/>
        </authorList>
    </citation>
    <scope>NUCLEOTIDE SEQUENCE [LARGE SCALE GENOMIC DNA]</scope>
    <source>
        <strain evidence="6 7">M3</strain>
    </source>
</reference>
<dbReference type="Pfam" id="PF00496">
    <property type="entry name" value="SBP_bac_5"/>
    <property type="match status" value="1"/>
</dbReference>
<accession>A0A1V2GUB6</accession>
<dbReference type="PANTHER" id="PTHR30290">
    <property type="entry name" value="PERIPLASMIC BINDING COMPONENT OF ABC TRANSPORTER"/>
    <property type="match status" value="1"/>
</dbReference>
<dbReference type="Proteomes" id="UP000188879">
    <property type="component" value="Unassembled WGS sequence"/>
</dbReference>
<organism evidence="6 7">
    <name type="scientific">Teichococcus deserti</name>
    <dbReference type="NCBI Taxonomy" id="1817963"/>
    <lineage>
        <taxon>Bacteria</taxon>
        <taxon>Pseudomonadati</taxon>
        <taxon>Pseudomonadota</taxon>
        <taxon>Alphaproteobacteria</taxon>
        <taxon>Acetobacterales</taxon>
        <taxon>Roseomonadaceae</taxon>
        <taxon>Roseomonas</taxon>
    </lineage>
</organism>
<evidence type="ECO:0000256" key="2">
    <source>
        <dbReference type="ARBA" id="ARBA00005695"/>
    </source>
</evidence>
<dbReference type="OrthoDB" id="7318145at2"/>
<evidence type="ECO:0000256" key="4">
    <source>
        <dbReference type="SAM" id="SignalP"/>
    </source>
</evidence>
<dbReference type="SUPFAM" id="SSF53850">
    <property type="entry name" value="Periplasmic binding protein-like II"/>
    <property type="match status" value="1"/>
</dbReference>
<comment type="caution">
    <text evidence="6">The sequence shown here is derived from an EMBL/GenBank/DDBJ whole genome shotgun (WGS) entry which is preliminary data.</text>
</comment>
<dbReference type="CDD" id="cd08502">
    <property type="entry name" value="PBP2_NikA_DppA_OppA_like_16"/>
    <property type="match status" value="1"/>
</dbReference>
<comment type="subcellular location">
    <subcellularLocation>
        <location evidence="1">Periplasm</location>
    </subcellularLocation>
</comment>
<feature type="signal peptide" evidence="4">
    <location>
        <begin position="1"/>
        <end position="28"/>
    </location>
</feature>
<dbReference type="PROSITE" id="PS51318">
    <property type="entry name" value="TAT"/>
    <property type="match status" value="1"/>
</dbReference>
<dbReference type="RefSeq" id="WP_076960616.1">
    <property type="nucleotide sequence ID" value="NZ_MLCO01000476.1"/>
</dbReference>
<dbReference type="InterPro" id="IPR006311">
    <property type="entry name" value="TAT_signal"/>
</dbReference>
<protein>
    <submittedName>
        <fullName evidence="6">ABC transporter substrate-binding protein</fullName>
    </submittedName>
</protein>
<dbReference type="InterPro" id="IPR030678">
    <property type="entry name" value="Peptide/Ni-bd"/>
</dbReference>
<sequence>MTTRRQLLGSLAAGAFAAPLAAPRLANAQDARILRFVPNADLAVLDPVWTTAYVTRNHAMLVFDTLYGHDAGYVPQPQMVEGHEVASDGLQWTLTLREGLRFHDNTPVLARDAVASIRRWGVRDGFGQRLMAATAELSAPDDRTILFRLKAPFPQLPDALGKGTNNLCVIMPQRLAETDPFKQVTAMVGSGPFRFLGDERVPGARNVYQRFDGYVPRQGTASFMAGPKRALVERVEWTTMPDPTSAAGALRTGGIDWWELPPPDLLPILRRDRALKVEVQDPNGYIGILRLNHLHAPFNDARVRRALLMAVNQADFMQAAVGDDRSAWRDGVGFFSPETPMANKAGIEAITGPRDLDKARAEIAAAGFAGAPVTLLAATDLPILNAIGLVAADLFTRLGFKLDYVATDFGTLIQRRASKEPLDKGGWSATAYFTGGLDQASPVTNTTLWSNGAAAAPGWPTSERIEALRSEWIAAPDRSAQQKIAEQIQLQSLQDVPYVPLGQYIFATAYRASLKGVGKGFPTFWGVEKS</sequence>
<evidence type="ECO:0000259" key="5">
    <source>
        <dbReference type="Pfam" id="PF00496"/>
    </source>
</evidence>
<dbReference type="Gene3D" id="3.40.190.10">
    <property type="entry name" value="Periplasmic binding protein-like II"/>
    <property type="match status" value="1"/>
</dbReference>
<dbReference type="PANTHER" id="PTHR30290:SF38">
    <property type="entry name" value="D,D-DIPEPTIDE-BINDING PERIPLASMIC PROTEIN DDPA-RELATED"/>
    <property type="match status" value="1"/>
</dbReference>
<evidence type="ECO:0000256" key="1">
    <source>
        <dbReference type="ARBA" id="ARBA00004418"/>
    </source>
</evidence>
<dbReference type="InterPro" id="IPR000914">
    <property type="entry name" value="SBP_5_dom"/>
</dbReference>